<feature type="transmembrane region" description="Helical" evidence="11">
    <location>
        <begin position="257"/>
        <end position="279"/>
    </location>
</feature>
<keyword evidence="4" id="KW-1003">Cell membrane</keyword>
<gene>
    <name evidence="13" type="ORF">HNP25_001959</name>
</gene>
<proteinExistence type="inferred from homology"/>
<dbReference type="GO" id="GO:0009279">
    <property type="term" value="C:cell outer membrane"/>
    <property type="evidence" value="ECO:0007669"/>
    <property type="project" value="UniProtKB-SubCell"/>
</dbReference>
<name>A0A841EK39_9BACT</name>
<keyword evidence="8 11" id="KW-1133">Transmembrane helix</keyword>
<dbReference type="Gene3D" id="2.170.130.10">
    <property type="entry name" value="TonB-dependent receptor, plug domain"/>
    <property type="match status" value="1"/>
</dbReference>
<dbReference type="SUPFAM" id="SSF74653">
    <property type="entry name" value="TolA/TonB C-terminal domain"/>
    <property type="match status" value="2"/>
</dbReference>
<dbReference type="PANTHER" id="PTHR33446">
    <property type="entry name" value="PROTEIN TONB-RELATED"/>
    <property type="match status" value="1"/>
</dbReference>
<dbReference type="GO" id="GO:0055085">
    <property type="term" value="P:transmembrane transport"/>
    <property type="evidence" value="ECO:0007669"/>
    <property type="project" value="InterPro"/>
</dbReference>
<evidence type="ECO:0000256" key="6">
    <source>
        <dbReference type="ARBA" id="ARBA00022692"/>
    </source>
</evidence>
<evidence type="ECO:0000259" key="12">
    <source>
        <dbReference type="PROSITE" id="PS52015"/>
    </source>
</evidence>
<dbReference type="InterPro" id="IPR008756">
    <property type="entry name" value="Peptidase_M56"/>
</dbReference>
<dbReference type="Gene3D" id="3.30.1150.10">
    <property type="match status" value="1"/>
</dbReference>
<dbReference type="Proteomes" id="UP000524404">
    <property type="component" value="Unassembled WGS sequence"/>
</dbReference>
<evidence type="ECO:0000256" key="1">
    <source>
        <dbReference type="ARBA" id="ARBA00004383"/>
    </source>
</evidence>
<feature type="domain" description="TonB C-terminal" evidence="12">
    <location>
        <begin position="486"/>
        <end position="582"/>
    </location>
</feature>
<dbReference type="EMBL" id="JACHKT010000011">
    <property type="protein sequence ID" value="MBB6003306.1"/>
    <property type="molecule type" value="Genomic_DNA"/>
</dbReference>
<dbReference type="InterPro" id="IPR037066">
    <property type="entry name" value="Plug_dom_sf"/>
</dbReference>
<evidence type="ECO:0000256" key="7">
    <source>
        <dbReference type="ARBA" id="ARBA00022927"/>
    </source>
</evidence>
<feature type="transmembrane region" description="Helical" evidence="11">
    <location>
        <begin position="97"/>
        <end position="118"/>
    </location>
</feature>
<comment type="similarity">
    <text evidence="2">Belongs to the TonB family.</text>
</comment>
<keyword evidence="7" id="KW-0653">Protein transport</keyword>
<feature type="transmembrane region" description="Helical" evidence="11">
    <location>
        <begin position="36"/>
        <end position="52"/>
    </location>
</feature>
<dbReference type="InterPro" id="IPR006260">
    <property type="entry name" value="TonB/TolA_C"/>
</dbReference>
<evidence type="ECO:0000256" key="2">
    <source>
        <dbReference type="ARBA" id="ARBA00006555"/>
    </source>
</evidence>
<reference evidence="13 14" key="1">
    <citation type="submission" date="2020-08" db="EMBL/GenBank/DDBJ databases">
        <title>Functional genomics of gut bacteria from endangered species of beetles.</title>
        <authorList>
            <person name="Carlos-Shanley C."/>
        </authorList>
    </citation>
    <scope>NUCLEOTIDE SEQUENCE [LARGE SCALE GENOMIC DNA]</scope>
    <source>
        <strain evidence="13 14">S00070</strain>
    </source>
</reference>
<keyword evidence="9 10" id="KW-0472">Membrane</keyword>
<sequence length="663" mass="74688">MNWLSYLLQVNLYLILFYGFYRLLLRTETFFNLNRGYLVASAALAFFVPLMQSEWVRSWFVTEQVSQTFNTFYSPETFYVTVKSATKGGLTVGDMFAFAYIVGIILGVCRFGGNLAYLGKMMKKKVSGENNQRAFSFFNMVFVSKELKNRSTIMKHEFVHIRQLHSADIMLFELIAIFNWFNPIVYLYKSSIKQIHEFIADEVASRHEASKADYAMLLFQEQFGVQAIPLTNNFFNKSLLKLRIDMLQKQRSTRTALLKYGLTAPLFMTMIVVSSATLASKSIAKIEDSIFDVSKTDISSVRISSTKSARQVLSENGIDLSDALIISPALAKELSEGSTNEQMLKKSLQRVLLYPSIASRNLIVGKVQVGFTVAPSGNIENIKVLDAKEERSILAEEVIRSLNSIKKLKESGQSENLMLAVNFGLEVKKQNGTQELLLNEPSKEFKGWKKLDEIIVMGYANSEAKTIQKDTSGVFNAVDQQAEFPGGMEAFVKYLQNNLRYPLEAQNAKASGKVYVQFVVTRDGSTANFSVLKGAGYGMDEEAIRVLKSVPKWEAGEHKGQKVNSRFTVPINFVYSDKQTDDSEVIERSTGKASIIINKKPEEWKNKPQPLYILDGVETSSFKLEKIDPNTIEKVDVLKDEKALIKYGEKAKNGVIIITSKKK</sequence>
<organism evidence="13 14">
    <name type="scientific">Arcicella rosea</name>
    <dbReference type="NCBI Taxonomy" id="502909"/>
    <lineage>
        <taxon>Bacteria</taxon>
        <taxon>Pseudomonadati</taxon>
        <taxon>Bacteroidota</taxon>
        <taxon>Cytophagia</taxon>
        <taxon>Cytophagales</taxon>
        <taxon>Flectobacillaceae</taxon>
        <taxon>Arcicella</taxon>
    </lineage>
</organism>
<keyword evidence="6 10" id="KW-0812">Transmembrane</keyword>
<dbReference type="GO" id="GO:0015031">
    <property type="term" value="P:protein transport"/>
    <property type="evidence" value="ECO:0007669"/>
    <property type="project" value="UniProtKB-KW"/>
</dbReference>
<evidence type="ECO:0000313" key="13">
    <source>
        <dbReference type="EMBL" id="MBB6003306.1"/>
    </source>
</evidence>
<dbReference type="PANTHER" id="PTHR33446:SF2">
    <property type="entry name" value="PROTEIN TONB"/>
    <property type="match status" value="1"/>
</dbReference>
<keyword evidence="14" id="KW-1185">Reference proteome</keyword>
<evidence type="ECO:0000256" key="4">
    <source>
        <dbReference type="ARBA" id="ARBA00022475"/>
    </source>
</evidence>
<evidence type="ECO:0000256" key="5">
    <source>
        <dbReference type="ARBA" id="ARBA00022519"/>
    </source>
</evidence>
<evidence type="ECO:0000256" key="9">
    <source>
        <dbReference type="ARBA" id="ARBA00023136"/>
    </source>
</evidence>
<keyword evidence="3 10" id="KW-0813">Transport</keyword>
<dbReference type="InterPro" id="IPR051045">
    <property type="entry name" value="TonB-dependent_transducer"/>
</dbReference>
<dbReference type="NCBIfam" id="TIGR01352">
    <property type="entry name" value="tonB_Cterm"/>
    <property type="match status" value="1"/>
</dbReference>
<dbReference type="RefSeq" id="WP_184133694.1">
    <property type="nucleotide sequence ID" value="NZ_JACHKT010000011.1"/>
</dbReference>
<evidence type="ECO:0000256" key="3">
    <source>
        <dbReference type="ARBA" id="ARBA00022448"/>
    </source>
</evidence>
<evidence type="ECO:0000256" key="8">
    <source>
        <dbReference type="ARBA" id="ARBA00022989"/>
    </source>
</evidence>
<feature type="domain" description="TonB C-terminal" evidence="12">
    <location>
        <begin position="339"/>
        <end position="434"/>
    </location>
</feature>
<dbReference type="InterPro" id="IPR037682">
    <property type="entry name" value="TonB_C"/>
</dbReference>
<keyword evidence="10" id="KW-1134">Transmembrane beta strand</keyword>
<protein>
    <submittedName>
        <fullName evidence="13">TonB family protein</fullName>
    </submittedName>
</protein>
<dbReference type="AlphaFoldDB" id="A0A841EK39"/>
<dbReference type="CDD" id="cd07341">
    <property type="entry name" value="M56_BlaR1_MecR1_like"/>
    <property type="match status" value="1"/>
</dbReference>
<dbReference type="PROSITE" id="PS52016">
    <property type="entry name" value="TONB_DEPENDENT_REC_3"/>
    <property type="match status" value="1"/>
</dbReference>
<dbReference type="Pfam" id="PF03544">
    <property type="entry name" value="TonB_C"/>
    <property type="match status" value="2"/>
</dbReference>
<dbReference type="InterPro" id="IPR039426">
    <property type="entry name" value="TonB-dep_rcpt-like"/>
</dbReference>
<dbReference type="Gene3D" id="3.30.2420.10">
    <property type="entry name" value="TonB"/>
    <property type="match status" value="1"/>
</dbReference>
<dbReference type="PROSITE" id="PS52015">
    <property type="entry name" value="TONB_CTD"/>
    <property type="match status" value="2"/>
</dbReference>
<dbReference type="GO" id="GO:0098797">
    <property type="term" value="C:plasma membrane protein complex"/>
    <property type="evidence" value="ECO:0007669"/>
    <property type="project" value="TreeGrafter"/>
</dbReference>
<feature type="transmembrane region" description="Helical" evidence="11">
    <location>
        <begin position="6"/>
        <end position="24"/>
    </location>
</feature>
<comment type="caution">
    <text evidence="13">The sequence shown here is derived from an EMBL/GenBank/DDBJ whole genome shotgun (WGS) entry which is preliminary data.</text>
</comment>
<dbReference type="GO" id="GO:0031992">
    <property type="term" value="F:energy transducer activity"/>
    <property type="evidence" value="ECO:0007669"/>
    <property type="project" value="TreeGrafter"/>
</dbReference>
<accession>A0A841EK39</accession>
<evidence type="ECO:0000313" key="14">
    <source>
        <dbReference type="Proteomes" id="UP000524404"/>
    </source>
</evidence>
<dbReference type="SUPFAM" id="SSF56935">
    <property type="entry name" value="Porins"/>
    <property type="match status" value="1"/>
</dbReference>
<evidence type="ECO:0000256" key="11">
    <source>
        <dbReference type="SAM" id="Phobius"/>
    </source>
</evidence>
<keyword evidence="10" id="KW-0998">Cell outer membrane</keyword>
<comment type="subcellular location">
    <subcellularLocation>
        <location evidence="1">Cell inner membrane</location>
        <topology evidence="1">Single-pass membrane protein</topology>
        <orientation evidence="1">Periplasmic side</orientation>
    </subcellularLocation>
    <subcellularLocation>
        <location evidence="10">Cell outer membrane</location>
        <topology evidence="10">Multi-pass membrane protein</topology>
    </subcellularLocation>
</comment>
<dbReference type="Pfam" id="PF05569">
    <property type="entry name" value="Peptidase_M56"/>
    <property type="match status" value="1"/>
</dbReference>
<keyword evidence="5" id="KW-0997">Cell inner membrane</keyword>
<evidence type="ECO:0000256" key="10">
    <source>
        <dbReference type="PROSITE-ProRule" id="PRU01360"/>
    </source>
</evidence>
<comment type="similarity">
    <text evidence="10">Belongs to the TonB-dependent receptor family.</text>
</comment>